<evidence type="ECO:0000256" key="3">
    <source>
        <dbReference type="ARBA" id="ARBA00022676"/>
    </source>
</evidence>
<feature type="transmembrane region" description="Helical" evidence="8">
    <location>
        <begin position="165"/>
        <end position="182"/>
    </location>
</feature>
<dbReference type="Proteomes" id="UP000783390">
    <property type="component" value="Unassembled WGS sequence"/>
</dbReference>
<feature type="transmembrane region" description="Helical" evidence="8">
    <location>
        <begin position="81"/>
        <end position="103"/>
    </location>
</feature>
<organism evidence="9 10">
    <name type="scientific">Clostridium moniliforme</name>
    <dbReference type="NCBI Taxonomy" id="39489"/>
    <lineage>
        <taxon>Bacteria</taxon>
        <taxon>Bacillati</taxon>
        <taxon>Bacillota</taxon>
        <taxon>Clostridia</taxon>
        <taxon>Eubacteriales</taxon>
        <taxon>Clostridiaceae</taxon>
        <taxon>Clostridium</taxon>
    </lineage>
</organism>
<reference evidence="9 10" key="1">
    <citation type="submission" date="2021-03" db="EMBL/GenBank/DDBJ databases">
        <title>Genomic Encyclopedia of Type Strains, Phase IV (KMG-IV): sequencing the most valuable type-strain genomes for metagenomic binning, comparative biology and taxonomic classification.</title>
        <authorList>
            <person name="Goeker M."/>
        </authorList>
    </citation>
    <scope>NUCLEOTIDE SEQUENCE [LARGE SCALE GENOMIC DNA]</scope>
    <source>
        <strain evidence="9 10">DSM 3984</strain>
    </source>
</reference>
<evidence type="ECO:0000256" key="1">
    <source>
        <dbReference type="ARBA" id="ARBA00004651"/>
    </source>
</evidence>
<feature type="transmembrane region" description="Helical" evidence="8">
    <location>
        <begin position="188"/>
        <end position="203"/>
    </location>
</feature>
<evidence type="ECO:0000256" key="8">
    <source>
        <dbReference type="SAM" id="Phobius"/>
    </source>
</evidence>
<feature type="transmembrane region" description="Helical" evidence="8">
    <location>
        <begin position="215"/>
        <end position="234"/>
    </location>
</feature>
<evidence type="ECO:0000256" key="2">
    <source>
        <dbReference type="ARBA" id="ARBA00022475"/>
    </source>
</evidence>
<accession>A0ABS4F1K0</accession>
<dbReference type="RefSeq" id="WP_209797038.1">
    <property type="nucleotide sequence ID" value="NZ_JAGGJZ010000004.1"/>
</dbReference>
<evidence type="ECO:0000313" key="10">
    <source>
        <dbReference type="Proteomes" id="UP000783390"/>
    </source>
</evidence>
<keyword evidence="6 8" id="KW-1133">Transmembrane helix</keyword>
<feature type="transmembrane region" description="Helical" evidence="8">
    <location>
        <begin position="12"/>
        <end position="31"/>
    </location>
</feature>
<dbReference type="InterPro" id="IPR050297">
    <property type="entry name" value="LipidA_mod_glycosyltrf_83"/>
</dbReference>
<dbReference type="PANTHER" id="PTHR33908:SF11">
    <property type="entry name" value="MEMBRANE PROTEIN"/>
    <property type="match status" value="1"/>
</dbReference>
<feature type="transmembrane region" description="Helical" evidence="8">
    <location>
        <begin position="351"/>
        <end position="369"/>
    </location>
</feature>
<keyword evidence="2" id="KW-1003">Cell membrane</keyword>
<keyword evidence="10" id="KW-1185">Reference proteome</keyword>
<keyword evidence="4" id="KW-0808">Transferase</keyword>
<evidence type="ECO:0008006" key="11">
    <source>
        <dbReference type="Google" id="ProtNLM"/>
    </source>
</evidence>
<dbReference type="EMBL" id="JAGGJZ010000004">
    <property type="protein sequence ID" value="MBP1890114.1"/>
    <property type="molecule type" value="Genomic_DNA"/>
</dbReference>
<protein>
    <recommendedName>
        <fullName evidence="11">Glycosyltransferase RgtA/B/C/D-like domain-containing protein</fullName>
    </recommendedName>
</protein>
<dbReference type="PANTHER" id="PTHR33908">
    <property type="entry name" value="MANNOSYLTRANSFERASE YKCB-RELATED"/>
    <property type="match status" value="1"/>
</dbReference>
<feature type="transmembrane region" description="Helical" evidence="8">
    <location>
        <begin position="141"/>
        <end position="158"/>
    </location>
</feature>
<sequence length="495" mass="58256">MKKFFQKELTRLSNYIWFIAIFIYMLILAGSTSPLLGSATSDSGIFMEVGKEVCNGKILFKEIFDHKGPLLFFINAIPQNFIHGTLGIWFTEFTFMFISIILIFKISKKFFKETIISIIPPISYMAFSTYTIQYGNMSEEYSNFFCIIALYIFINFYFSKKKKISNLSSIILGITFMAVVMIRMNNSPTIVSTTVFIFLYLLLNKRFKECIKYFLYYILGCIICIIPILSYFIYNKALYDFFYGTFIFNFMYEGDSLLHNIKFLLFTTRSHFKIVLWILILTSLFSIIISFIKKNLIMTVFLCLNIIITVISICLSGHTFMHYLITGAPQFVLSIIVFLKELDLKYNLPNIVFILIIIITSTWITYFCVDRLYKVKTKTNDYIENSIQLASHINCNKDEVFSYNQEARWFFLTNISPCNRYFTLQDWWNLTDKNVYKEINSTLKNNKPTWIVTSNPNKVSNKDLSKMKDKFIMQYIKKYYIQISKNNSGILYKLK</sequence>
<keyword evidence="7 8" id="KW-0472">Membrane</keyword>
<feature type="transmembrane region" description="Helical" evidence="8">
    <location>
        <begin position="298"/>
        <end position="315"/>
    </location>
</feature>
<evidence type="ECO:0000256" key="4">
    <source>
        <dbReference type="ARBA" id="ARBA00022679"/>
    </source>
</evidence>
<evidence type="ECO:0000256" key="7">
    <source>
        <dbReference type="ARBA" id="ARBA00023136"/>
    </source>
</evidence>
<keyword evidence="5 8" id="KW-0812">Transmembrane</keyword>
<feature type="transmembrane region" description="Helical" evidence="8">
    <location>
        <begin position="115"/>
        <end position="135"/>
    </location>
</feature>
<evidence type="ECO:0000256" key="6">
    <source>
        <dbReference type="ARBA" id="ARBA00022989"/>
    </source>
</evidence>
<gene>
    <name evidence="9" type="ORF">J2Z53_001698</name>
</gene>
<keyword evidence="3" id="KW-0328">Glycosyltransferase</keyword>
<proteinExistence type="predicted"/>
<comment type="subcellular location">
    <subcellularLocation>
        <location evidence="1">Cell membrane</location>
        <topology evidence="1">Multi-pass membrane protein</topology>
    </subcellularLocation>
</comment>
<name>A0ABS4F1K0_9CLOT</name>
<feature type="transmembrane region" description="Helical" evidence="8">
    <location>
        <begin position="274"/>
        <end position="292"/>
    </location>
</feature>
<evidence type="ECO:0000313" key="9">
    <source>
        <dbReference type="EMBL" id="MBP1890114.1"/>
    </source>
</evidence>
<evidence type="ECO:0000256" key="5">
    <source>
        <dbReference type="ARBA" id="ARBA00022692"/>
    </source>
</evidence>
<comment type="caution">
    <text evidence="9">The sequence shown here is derived from an EMBL/GenBank/DDBJ whole genome shotgun (WGS) entry which is preliminary data.</text>
</comment>